<dbReference type="Gene3D" id="3.90.1200.10">
    <property type="match status" value="1"/>
</dbReference>
<comment type="caution">
    <text evidence="2">The sequence shown here is derived from an EMBL/GenBank/DDBJ whole genome shotgun (WGS) entry which is preliminary data.</text>
</comment>
<dbReference type="Pfam" id="PF01636">
    <property type="entry name" value="APH"/>
    <property type="match status" value="1"/>
</dbReference>
<feature type="domain" description="Aminoglycoside phosphotransferase" evidence="1">
    <location>
        <begin position="174"/>
        <end position="354"/>
    </location>
</feature>
<dbReference type="AlphaFoldDB" id="A0AAE3YHW2"/>
<evidence type="ECO:0000259" key="1">
    <source>
        <dbReference type="Pfam" id="PF01636"/>
    </source>
</evidence>
<protein>
    <recommendedName>
        <fullName evidence="1">Aminoglycoside phosphotransferase domain-containing protein</fullName>
    </recommendedName>
</protein>
<keyword evidence="3" id="KW-1185">Reference proteome</keyword>
<reference evidence="2" key="1">
    <citation type="submission" date="2023-07" db="EMBL/GenBank/DDBJ databases">
        <title>Sequencing the genomes of 1000 actinobacteria strains.</title>
        <authorList>
            <person name="Klenk H.-P."/>
        </authorList>
    </citation>
    <scope>NUCLEOTIDE SEQUENCE</scope>
    <source>
        <strain evidence="2">DSM 44707</strain>
    </source>
</reference>
<accession>A0AAE3YHW2</accession>
<dbReference type="RefSeq" id="WP_310363106.1">
    <property type="nucleotide sequence ID" value="NZ_JAVDYB010000001.1"/>
</dbReference>
<dbReference type="EMBL" id="JAVDYB010000001">
    <property type="protein sequence ID" value="MDR7273979.1"/>
    <property type="molecule type" value="Genomic_DNA"/>
</dbReference>
<name>A0AAE3YHW2_9ACTN</name>
<gene>
    <name evidence="2" type="ORF">J2S41_000757</name>
</gene>
<dbReference type="Proteomes" id="UP001183643">
    <property type="component" value="Unassembled WGS sequence"/>
</dbReference>
<dbReference type="SUPFAM" id="SSF56112">
    <property type="entry name" value="Protein kinase-like (PK-like)"/>
    <property type="match status" value="1"/>
</dbReference>
<sequence>MSRVVTLVLVDPSGAVLGALPPYEVPMPWWQEVADVVDGARQHYGVDVTVLRLLRASRDRPHGGAVVYAAELRGPGTPSIVDAAPADTAALAPHARRAPWAEPGGAHATLSWAADRLAARGRLVARTVQQRTWNLSAIWRLETVSAGDTAPVDAPHPVDLARETAWVKQVPPFFAHEGAVLRWLGEALPGTAPALLAEEPGRLLLAHVPGVGRYEADATELDELARDMHRVQVRAARDLETLLAAGLPDLRAPRLAERVRAVVAAYAPDDPALTALTDGLEARLAAVAECALPDTLVHGDLHPGNAIGAHDGRVIIDWGDAFAGHPAFDILRLTAGVPEAPALIESWAARWRADVPGCDPEHAVALLAPVAALRNAAVYAGFLAAIEPSEAPFHAADVPFWLDAARALL</sequence>
<proteinExistence type="predicted"/>
<dbReference type="InterPro" id="IPR011009">
    <property type="entry name" value="Kinase-like_dom_sf"/>
</dbReference>
<evidence type="ECO:0000313" key="2">
    <source>
        <dbReference type="EMBL" id="MDR7273979.1"/>
    </source>
</evidence>
<evidence type="ECO:0000313" key="3">
    <source>
        <dbReference type="Proteomes" id="UP001183643"/>
    </source>
</evidence>
<dbReference type="InterPro" id="IPR002575">
    <property type="entry name" value="Aminoglycoside_PTrfase"/>
</dbReference>
<organism evidence="2 3">
    <name type="scientific">Catenuloplanes atrovinosus</name>
    <dbReference type="NCBI Taxonomy" id="137266"/>
    <lineage>
        <taxon>Bacteria</taxon>
        <taxon>Bacillati</taxon>
        <taxon>Actinomycetota</taxon>
        <taxon>Actinomycetes</taxon>
        <taxon>Micromonosporales</taxon>
        <taxon>Micromonosporaceae</taxon>
        <taxon>Catenuloplanes</taxon>
    </lineage>
</organism>